<dbReference type="GO" id="GO:0016747">
    <property type="term" value="F:acyltransferase activity, transferring groups other than amino-acyl groups"/>
    <property type="evidence" value="ECO:0007669"/>
    <property type="project" value="InterPro"/>
</dbReference>
<dbReference type="InterPro" id="IPR000182">
    <property type="entry name" value="GNAT_dom"/>
</dbReference>
<proteinExistence type="predicted"/>
<dbReference type="PROSITE" id="PS51186">
    <property type="entry name" value="GNAT"/>
    <property type="match status" value="1"/>
</dbReference>
<dbReference type="SUPFAM" id="SSF55729">
    <property type="entry name" value="Acyl-CoA N-acyltransferases (Nat)"/>
    <property type="match status" value="1"/>
</dbReference>
<evidence type="ECO:0000313" key="3">
    <source>
        <dbReference type="Proteomes" id="UP000777265"/>
    </source>
</evidence>
<organism evidence="2 3">
    <name type="scientific">Syntrophorhabdus aromaticivorans</name>
    <dbReference type="NCBI Taxonomy" id="328301"/>
    <lineage>
        <taxon>Bacteria</taxon>
        <taxon>Pseudomonadati</taxon>
        <taxon>Thermodesulfobacteriota</taxon>
        <taxon>Syntrophorhabdia</taxon>
        <taxon>Syntrophorhabdales</taxon>
        <taxon>Syntrophorhabdaceae</taxon>
        <taxon>Syntrophorhabdus</taxon>
    </lineage>
</organism>
<dbReference type="EMBL" id="JAAYEE010000135">
    <property type="protein sequence ID" value="NLW35494.1"/>
    <property type="molecule type" value="Genomic_DNA"/>
</dbReference>
<reference evidence="2" key="2">
    <citation type="submission" date="2020-01" db="EMBL/GenBank/DDBJ databases">
        <authorList>
            <person name="Campanaro S."/>
        </authorList>
    </citation>
    <scope>NUCLEOTIDE SEQUENCE</scope>
    <source>
        <strain evidence="2">AS06rmzACSIP_7</strain>
    </source>
</reference>
<dbReference type="InterPro" id="IPR051531">
    <property type="entry name" value="N-acetyltransferase"/>
</dbReference>
<comment type="caution">
    <text evidence="2">The sequence shown here is derived from an EMBL/GenBank/DDBJ whole genome shotgun (WGS) entry which is preliminary data.</text>
</comment>
<accession>A0A971S1G5</accession>
<reference evidence="2" key="1">
    <citation type="journal article" date="2020" name="Biotechnol. Biofuels">
        <title>New insights from the biogas microbiome by comprehensive genome-resolved metagenomics of nearly 1600 species originating from multiple anaerobic digesters.</title>
        <authorList>
            <person name="Campanaro S."/>
            <person name="Treu L."/>
            <person name="Rodriguez-R L.M."/>
            <person name="Kovalovszki A."/>
            <person name="Ziels R.M."/>
            <person name="Maus I."/>
            <person name="Zhu X."/>
            <person name="Kougias P.G."/>
            <person name="Basile A."/>
            <person name="Luo G."/>
            <person name="Schluter A."/>
            <person name="Konstantinidis K.T."/>
            <person name="Angelidaki I."/>
        </authorList>
    </citation>
    <scope>NUCLEOTIDE SEQUENCE</scope>
    <source>
        <strain evidence="2">AS06rmzACSIP_7</strain>
    </source>
</reference>
<dbReference type="InterPro" id="IPR016181">
    <property type="entry name" value="Acyl_CoA_acyltransferase"/>
</dbReference>
<dbReference type="Gene3D" id="3.40.630.30">
    <property type="match status" value="1"/>
</dbReference>
<name>A0A971S1G5_9BACT</name>
<dbReference type="Proteomes" id="UP000777265">
    <property type="component" value="Unassembled WGS sequence"/>
</dbReference>
<dbReference type="PANTHER" id="PTHR43792">
    <property type="entry name" value="GNAT FAMILY, PUTATIVE (AFU_ORTHOLOGUE AFUA_3G00765)-RELATED-RELATED"/>
    <property type="match status" value="1"/>
</dbReference>
<dbReference type="Pfam" id="PF13302">
    <property type="entry name" value="Acetyltransf_3"/>
    <property type="match status" value="1"/>
</dbReference>
<dbReference type="AlphaFoldDB" id="A0A971S1G5"/>
<evidence type="ECO:0000313" key="2">
    <source>
        <dbReference type="EMBL" id="NLW35494.1"/>
    </source>
</evidence>
<sequence length="174" mass="19424">MAKIIESAHTILRPLRLEDAHHIARLLGPDPEAVRMTARIPEPCTEESAREWIMEGLPAEEDYVFAIELKDGHDFIGCIGFGGPREALEVGYWVGRPYRGVGYASEALRTMLGHAKTLGKSRLFAETFSGNAASIRVLTKNGFRLFFTDMRDFPVRGGKRKVERYVVELSDGDG</sequence>
<feature type="domain" description="N-acetyltransferase" evidence="1">
    <location>
        <begin position="10"/>
        <end position="162"/>
    </location>
</feature>
<gene>
    <name evidence="2" type="ORF">GXY80_08460</name>
</gene>
<protein>
    <submittedName>
        <fullName evidence="2">GNAT family N-acetyltransferase</fullName>
    </submittedName>
</protein>
<evidence type="ECO:0000259" key="1">
    <source>
        <dbReference type="PROSITE" id="PS51186"/>
    </source>
</evidence>